<feature type="transmembrane region" description="Helical" evidence="1">
    <location>
        <begin position="85"/>
        <end position="105"/>
    </location>
</feature>
<feature type="transmembrane region" description="Helical" evidence="1">
    <location>
        <begin position="6"/>
        <end position="25"/>
    </location>
</feature>
<sequence length="206" mass="22698">MVVEFIFRWAHVLFGITWIGMLYYFNFVQTEYFKEAEADAKADAMKKLAPRALWWFRWGAMFTFITGLVLLHFVGAMSNFVGSSLIWIGALAGTLMFLNVWLIIWPNQQIVLGMKEGEGPVAAAKAGLASRTNTLFSGPMLLGMLGSKHLYISDLSMTGLIACVVIILALEANALFGKTGPMTKVVGVVHCSIALTALLWILLAFL</sequence>
<evidence type="ECO:0000313" key="4">
    <source>
        <dbReference type="Proteomes" id="UP000321039"/>
    </source>
</evidence>
<dbReference type="Pfam" id="PF06181">
    <property type="entry name" value="Urate_ox_N"/>
    <property type="match status" value="1"/>
</dbReference>
<keyword evidence="1" id="KW-0812">Transmembrane</keyword>
<feature type="transmembrane region" description="Helical" evidence="1">
    <location>
        <begin position="54"/>
        <end position="73"/>
    </location>
</feature>
<keyword evidence="1" id="KW-1133">Transmembrane helix</keyword>
<dbReference type="AlphaFoldDB" id="A0A5C8ZSC4"/>
<evidence type="ECO:0000256" key="1">
    <source>
        <dbReference type="SAM" id="Phobius"/>
    </source>
</evidence>
<feature type="transmembrane region" description="Helical" evidence="1">
    <location>
        <begin position="150"/>
        <end position="170"/>
    </location>
</feature>
<evidence type="ECO:0000313" key="3">
    <source>
        <dbReference type="EMBL" id="TXS91413.1"/>
    </source>
</evidence>
<reference evidence="3 4" key="1">
    <citation type="submission" date="2019-08" db="EMBL/GenBank/DDBJ databases">
        <title>Parahaliea maris sp. nov., isolated from the surface seawater.</title>
        <authorList>
            <person name="Liu Y."/>
        </authorList>
    </citation>
    <scope>NUCLEOTIDE SEQUENCE [LARGE SCALE GENOMIC DNA]</scope>
    <source>
        <strain evidence="3 4">HSLHS9</strain>
    </source>
</reference>
<name>A0A5C8ZSC4_9GAMM</name>
<feature type="transmembrane region" description="Helical" evidence="1">
    <location>
        <begin position="182"/>
        <end position="205"/>
    </location>
</feature>
<dbReference type="InterPro" id="IPR016988">
    <property type="entry name" value="UCP032086"/>
</dbReference>
<proteinExistence type="predicted"/>
<feature type="domain" description="Urate oxidase N-terminal" evidence="2">
    <location>
        <begin position="84"/>
        <end position="200"/>
    </location>
</feature>
<dbReference type="EMBL" id="VRZA01000006">
    <property type="protein sequence ID" value="TXS91413.1"/>
    <property type="molecule type" value="Genomic_DNA"/>
</dbReference>
<comment type="caution">
    <text evidence="3">The sequence shown here is derived from an EMBL/GenBank/DDBJ whole genome shotgun (WGS) entry which is preliminary data.</text>
</comment>
<accession>A0A5C8ZSC4</accession>
<dbReference type="Proteomes" id="UP000321039">
    <property type="component" value="Unassembled WGS sequence"/>
</dbReference>
<gene>
    <name evidence="3" type="ORF">FV139_16580</name>
</gene>
<dbReference type="PIRSF" id="PIRSF032086">
    <property type="entry name" value="UCP032086"/>
    <property type="match status" value="1"/>
</dbReference>
<protein>
    <submittedName>
        <fullName evidence="3">Antitermination protein NusG</fullName>
    </submittedName>
</protein>
<keyword evidence="1" id="KW-0472">Membrane</keyword>
<keyword evidence="4" id="KW-1185">Reference proteome</keyword>
<evidence type="ECO:0000259" key="2">
    <source>
        <dbReference type="Pfam" id="PF06181"/>
    </source>
</evidence>
<organism evidence="3 4">
    <name type="scientific">Parahaliea maris</name>
    <dbReference type="NCBI Taxonomy" id="2716870"/>
    <lineage>
        <taxon>Bacteria</taxon>
        <taxon>Pseudomonadati</taxon>
        <taxon>Pseudomonadota</taxon>
        <taxon>Gammaproteobacteria</taxon>
        <taxon>Cellvibrionales</taxon>
        <taxon>Halieaceae</taxon>
        <taxon>Parahaliea</taxon>
    </lineage>
</organism>
<dbReference type="InterPro" id="IPR010389">
    <property type="entry name" value="Urate_ox_N"/>
</dbReference>